<evidence type="ECO:0000256" key="2">
    <source>
        <dbReference type="ARBA" id="ARBA00022692"/>
    </source>
</evidence>
<evidence type="ECO:0000313" key="6">
    <source>
        <dbReference type="EMBL" id="AUB60368.1"/>
    </source>
</evidence>
<dbReference type="PANTHER" id="PTHR43483:SF3">
    <property type="entry name" value="MEMBRANE TRANSPORTER PROTEIN HI_0806-RELATED"/>
    <property type="match status" value="1"/>
</dbReference>
<reference evidence="7 9" key="2">
    <citation type="submission" date="2020-04" db="EMBL/GenBank/DDBJ databases">
        <title>Draft genome of Methanobacterium subterraneum isolated from animal feces.</title>
        <authorList>
            <person name="Ouboter H.T."/>
            <person name="Berger S."/>
            <person name="Gungor E."/>
            <person name="Jetten M.S.M."/>
            <person name="Welte C.U."/>
        </authorList>
    </citation>
    <scope>NUCLEOTIDE SEQUENCE [LARGE SCALE GENOMIC DNA]</scope>
    <source>
        <strain evidence="7">HO_2020</strain>
    </source>
</reference>
<dbReference type="Pfam" id="PF01925">
    <property type="entry name" value="TauE"/>
    <property type="match status" value="1"/>
</dbReference>
<evidence type="ECO:0000256" key="3">
    <source>
        <dbReference type="ARBA" id="ARBA00022989"/>
    </source>
</evidence>
<feature type="transmembrane region" description="Helical" evidence="5">
    <location>
        <begin position="217"/>
        <end position="238"/>
    </location>
</feature>
<comment type="subcellular location">
    <subcellularLocation>
        <location evidence="5">Cell membrane</location>
        <topology evidence="5">Multi-pass membrane protein</topology>
    </subcellularLocation>
    <subcellularLocation>
        <location evidence="1">Membrane</location>
        <topology evidence="1">Multi-pass membrane protein</topology>
    </subcellularLocation>
</comment>
<feature type="transmembrane region" description="Helical" evidence="5">
    <location>
        <begin position="146"/>
        <end position="174"/>
    </location>
</feature>
<feature type="transmembrane region" description="Helical" evidence="5">
    <location>
        <begin position="109"/>
        <end position="126"/>
    </location>
</feature>
<feature type="transmembrane region" description="Helical" evidence="5">
    <location>
        <begin position="250"/>
        <end position="271"/>
    </location>
</feature>
<dbReference type="Proteomes" id="UP000591058">
    <property type="component" value="Unassembled WGS sequence"/>
</dbReference>
<organism evidence="6 8">
    <name type="scientific">Methanobacterium subterraneum</name>
    <dbReference type="NCBI Taxonomy" id="59277"/>
    <lineage>
        <taxon>Archaea</taxon>
        <taxon>Methanobacteriati</taxon>
        <taxon>Methanobacteriota</taxon>
        <taxon>Methanomada group</taxon>
        <taxon>Methanobacteria</taxon>
        <taxon>Methanobacteriales</taxon>
        <taxon>Methanobacteriaceae</taxon>
        <taxon>Methanobacterium</taxon>
    </lineage>
</organism>
<keyword evidence="3 5" id="KW-1133">Transmembrane helix</keyword>
<name>A0A2H4VQJ2_9EURY</name>
<evidence type="ECO:0000256" key="5">
    <source>
        <dbReference type="RuleBase" id="RU363041"/>
    </source>
</evidence>
<evidence type="ECO:0000256" key="4">
    <source>
        <dbReference type="ARBA" id="ARBA00023136"/>
    </source>
</evidence>
<dbReference type="PANTHER" id="PTHR43483">
    <property type="entry name" value="MEMBRANE TRANSPORTER PROTEIN HI_0806-RELATED"/>
    <property type="match status" value="1"/>
</dbReference>
<evidence type="ECO:0000313" key="8">
    <source>
        <dbReference type="Proteomes" id="UP000232631"/>
    </source>
</evidence>
<proteinExistence type="inferred from homology"/>
<dbReference type="RefSeq" id="WP_100909278.1">
    <property type="nucleotide sequence ID" value="NZ_CP017768.1"/>
</dbReference>
<dbReference type="GO" id="GO:0005886">
    <property type="term" value="C:plasma membrane"/>
    <property type="evidence" value="ECO:0007669"/>
    <property type="project" value="UniProtKB-SubCell"/>
</dbReference>
<evidence type="ECO:0000313" key="9">
    <source>
        <dbReference type="Proteomes" id="UP000591058"/>
    </source>
</evidence>
<keyword evidence="4 5" id="KW-0472">Membrane</keyword>
<keyword evidence="8" id="KW-1185">Reference proteome</keyword>
<feature type="transmembrane region" description="Helical" evidence="5">
    <location>
        <begin position="6"/>
        <end position="39"/>
    </location>
</feature>
<dbReference type="EMBL" id="JABBYL010000016">
    <property type="protein sequence ID" value="NMO09133.1"/>
    <property type="molecule type" value="Genomic_DNA"/>
</dbReference>
<protein>
    <recommendedName>
        <fullName evidence="5">Probable membrane transporter protein</fullName>
    </recommendedName>
</protein>
<dbReference type="KEGG" id="msub:BK009_06510"/>
<feature type="transmembrane region" description="Helical" evidence="5">
    <location>
        <begin position="77"/>
        <end position="97"/>
    </location>
</feature>
<feature type="transmembrane region" description="Helical" evidence="5">
    <location>
        <begin position="186"/>
        <end position="205"/>
    </location>
</feature>
<dbReference type="GeneID" id="35126127"/>
<comment type="similarity">
    <text evidence="5">Belongs to the 4-toluene sulfonate uptake permease (TSUP) (TC 2.A.102) family.</text>
</comment>
<accession>A0A2H4VQJ2</accession>
<keyword evidence="2 5" id="KW-0812">Transmembrane</keyword>
<evidence type="ECO:0000313" key="7">
    <source>
        <dbReference type="EMBL" id="NMO09133.1"/>
    </source>
</evidence>
<reference evidence="6 8" key="1">
    <citation type="submission" date="2016-10" db="EMBL/GenBank/DDBJ databases">
        <title>Comparative genomics between deep and shallow subseafloor isolates.</title>
        <authorList>
            <person name="Ishii S."/>
            <person name="Miller J.R."/>
            <person name="Sutton G."/>
            <person name="Suzuki S."/>
            <person name="Methe B."/>
            <person name="Inagaki F."/>
            <person name="Imachi H."/>
        </authorList>
    </citation>
    <scope>NUCLEOTIDE SEQUENCE [LARGE SCALE GENOMIC DNA]</scope>
    <source>
        <strain evidence="6 8">A8p</strain>
    </source>
</reference>
<dbReference type="AlphaFoldDB" id="A0A2H4VQJ2"/>
<dbReference type="EMBL" id="CP017768">
    <property type="protein sequence ID" value="AUB60368.1"/>
    <property type="molecule type" value="Genomic_DNA"/>
</dbReference>
<feature type="transmembrane region" description="Helical" evidence="5">
    <location>
        <begin position="51"/>
        <end position="71"/>
    </location>
</feature>
<dbReference type="Proteomes" id="UP000232631">
    <property type="component" value="Chromosome"/>
</dbReference>
<evidence type="ECO:0000256" key="1">
    <source>
        <dbReference type="ARBA" id="ARBA00004141"/>
    </source>
</evidence>
<keyword evidence="5" id="KW-1003">Cell membrane</keyword>
<dbReference type="InterPro" id="IPR002781">
    <property type="entry name" value="TM_pro_TauE-like"/>
</dbReference>
<sequence length="275" mass="28919">MDLIVYILILLSTGAFVGFASGLLGVGGGFIMVPVQYFLFTAIGLDPDTSLRMAFATSLTVILPTALNGAWGHWRRGAVLVGPAILLGLTGLIGGVVGASISSYTPASILSFIFGLLALGSALWMLGSSYPEIIENPSNTRQSYLLWGFMGGFSSGLLGIGGGVVMVPLLNLLLKFPIHKAIGTSTAFIVFASIGGIITYIFTGINATGLPPYSLGYVNLLQFLVLAATSIPMALLGVKAAHRLPGEKLKYIFAALLVYIALKMMGVFQWLNLPL</sequence>
<gene>
    <name evidence="6" type="ORF">BK009_06510</name>
    <name evidence="7" type="ORF">HG719_04685</name>
</gene>